<dbReference type="Gramene" id="OE9A029130T1">
    <property type="protein sequence ID" value="OE9A029130C1"/>
    <property type="gene ID" value="OE9A029130"/>
</dbReference>
<proteinExistence type="predicted"/>
<name>A0A8S0U7B8_OLEEU</name>
<evidence type="ECO:0000313" key="1">
    <source>
        <dbReference type="EMBL" id="CAA3012455.1"/>
    </source>
</evidence>
<gene>
    <name evidence="1" type="ORF">OLEA9_A029130</name>
</gene>
<keyword evidence="2" id="KW-1185">Reference proteome</keyword>
<organism evidence="1 2">
    <name type="scientific">Olea europaea subsp. europaea</name>
    <dbReference type="NCBI Taxonomy" id="158383"/>
    <lineage>
        <taxon>Eukaryota</taxon>
        <taxon>Viridiplantae</taxon>
        <taxon>Streptophyta</taxon>
        <taxon>Embryophyta</taxon>
        <taxon>Tracheophyta</taxon>
        <taxon>Spermatophyta</taxon>
        <taxon>Magnoliopsida</taxon>
        <taxon>eudicotyledons</taxon>
        <taxon>Gunneridae</taxon>
        <taxon>Pentapetalae</taxon>
        <taxon>asterids</taxon>
        <taxon>lamiids</taxon>
        <taxon>Lamiales</taxon>
        <taxon>Oleaceae</taxon>
        <taxon>Oleeae</taxon>
        <taxon>Olea</taxon>
    </lineage>
</organism>
<dbReference type="AlphaFoldDB" id="A0A8S0U7B8"/>
<dbReference type="Proteomes" id="UP000594638">
    <property type="component" value="Unassembled WGS sequence"/>
</dbReference>
<comment type="caution">
    <text evidence="1">The sequence shown here is derived from an EMBL/GenBank/DDBJ whole genome shotgun (WGS) entry which is preliminary data.</text>
</comment>
<accession>A0A8S0U7B8</accession>
<evidence type="ECO:0000313" key="2">
    <source>
        <dbReference type="Proteomes" id="UP000594638"/>
    </source>
</evidence>
<reference evidence="1 2" key="1">
    <citation type="submission" date="2019-12" db="EMBL/GenBank/DDBJ databases">
        <authorList>
            <person name="Alioto T."/>
            <person name="Alioto T."/>
            <person name="Gomez Garrido J."/>
        </authorList>
    </citation>
    <scope>NUCLEOTIDE SEQUENCE [LARGE SCALE GENOMIC DNA]</scope>
</reference>
<sequence length="56" mass="6169">MVMFGARPACSKLEGWMKARALWLERRAMGQAGFTELQELLAPDSGRTTGRCTPSP</sequence>
<dbReference type="AntiFam" id="ANF00038">
    <property type="entry name" value="Overlaps SRP RNA, same strand"/>
</dbReference>
<protein>
    <submittedName>
        <fullName evidence="1">Uncharacterized protein</fullName>
    </submittedName>
</protein>
<dbReference type="EMBL" id="CACTIH010007401">
    <property type="protein sequence ID" value="CAA3012455.1"/>
    <property type="molecule type" value="Genomic_DNA"/>
</dbReference>